<dbReference type="EMBL" id="MCIB01000039">
    <property type="protein sequence ID" value="RKD29044.1"/>
    <property type="molecule type" value="Genomic_DNA"/>
</dbReference>
<organism evidence="1 2">
    <name type="scientific">Thermohalobacter berrensis</name>
    <dbReference type="NCBI Taxonomy" id="99594"/>
    <lineage>
        <taxon>Bacteria</taxon>
        <taxon>Bacillati</taxon>
        <taxon>Bacillota</taxon>
        <taxon>Tissierellia</taxon>
        <taxon>Tissierellales</taxon>
        <taxon>Thermohalobacteraceae</taxon>
        <taxon>Thermohalobacter</taxon>
    </lineage>
</organism>
<accession>A0A419SUZ4</accession>
<dbReference type="RefSeq" id="WP_120170706.1">
    <property type="nucleotide sequence ID" value="NZ_MCIB01000039.1"/>
</dbReference>
<evidence type="ECO:0000313" key="2">
    <source>
        <dbReference type="Proteomes" id="UP000284177"/>
    </source>
</evidence>
<protein>
    <recommendedName>
        <fullName evidence="3">Spore coat protein</fullName>
    </recommendedName>
</protein>
<reference evidence="1 2" key="1">
    <citation type="submission" date="2016-08" db="EMBL/GenBank/DDBJ databases">
        <title>Novel Firmicutes and Novel Genomes.</title>
        <authorList>
            <person name="Poppleton D.I."/>
            <person name="Gribaldo S."/>
        </authorList>
    </citation>
    <scope>NUCLEOTIDE SEQUENCE [LARGE SCALE GENOMIC DNA]</scope>
    <source>
        <strain evidence="1 2">CTT3</strain>
    </source>
</reference>
<dbReference type="Pfam" id="PF07875">
    <property type="entry name" value="Coat_F"/>
    <property type="match status" value="1"/>
</dbReference>
<dbReference type="OrthoDB" id="1685263at2"/>
<comment type="caution">
    <text evidence="1">The sequence shown here is derived from an EMBL/GenBank/DDBJ whole genome shotgun (WGS) entry which is preliminary data.</text>
</comment>
<sequence length="91" mass="10818">MYLYNSYDSLTEREILNDLIMSEKHLSMSYNNAIVESPCPVLRKIFSECLSNTQNIEYSIYDAIEKRGWNNNKLVSEREVKNILKRYELTM</sequence>
<gene>
    <name evidence="1" type="ORF">BET03_06800</name>
</gene>
<evidence type="ECO:0008006" key="3">
    <source>
        <dbReference type="Google" id="ProtNLM"/>
    </source>
</evidence>
<name>A0A419SUZ4_9FIRM</name>
<dbReference type="InterPro" id="IPR012851">
    <property type="entry name" value="Spore_coat_CotF-like"/>
</dbReference>
<proteinExistence type="predicted"/>
<keyword evidence="2" id="KW-1185">Reference proteome</keyword>
<evidence type="ECO:0000313" key="1">
    <source>
        <dbReference type="EMBL" id="RKD29044.1"/>
    </source>
</evidence>
<dbReference type="Proteomes" id="UP000284177">
    <property type="component" value="Unassembled WGS sequence"/>
</dbReference>
<dbReference type="AlphaFoldDB" id="A0A419SUZ4"/>